<name>A0A8S3GEE3_9BILA</name>
<evidence type="ECO:0000313" key="3">
    <source>
        <dbReference type="Proteomes" id="UP000681967"/>
    </source>
</evidence>
<reference evidence="1" key="1">
    <citation type="submission" date="2021-02" db="EMBL/GenBank/DDBJ databases">
        <authorList>
            <person name="Nowell W R."/>
        </authorList>
    </citation>
    <scope>NUCLEOTIDE SEQUENCE</scope>
</reference>
<dbReference type="EMBL" id="CAJOBJ010373348">
    <property type="protein sequence ID" value="CAF5224476.1"/>
    <property type="molecule type" value="Genomic_DNA"/>
</dbReference>
<evidence type="ECO:0000313" key="2">
    <source>
        <dbReference type="EMBL" id="CAF5224476.1"/>
    </source>
</evidence>
<proteinExistence type="predicted"/>
<accession>A0A8S3GEE3</accession>
<dbReference type="AlphaFoldDB" id="A0A8S3GEE3"/>
<gene>
    <name evidence="1" type="ORF">BYL167_LOCUS74740</name>
    <name evidence="2" type="ORF">GIL414_LOCUS86130</name>
</gene>
<dbReference type="Proteomes" id="UP000681720">
    <property type="component" value="Unassembled WGS sequence"/>
</dbReference>
<organism evidence="1 3">
    <name type="scientific">Rotaria magnacalcarata</name>
    <dbReference type="NCBI Taxonomy" id="392030"/>
    <lineage>
        <taxon>Eukaryota</taxon>
        <taxon>Metazoa</taxon>
        <taxon>Spiralia</taxon>
        <taxon>Gnathifera</taxon>
        <taxon>Rotifera</taxon>
        <taxon>Eurotatoria</taxon>
        <taxon>Bdelloidea</taxon>
        <taxon>Philodinida</taxon>
        <taxon>Philodinidae</taxon>
        <taxon>Rotaria</taxon>
    </lineage>
</organism>
<feature type="non-terminal residue" evidence="1">
    <location>
        <position position="1"/>
    </location>
</feature>
<dbReference type="EMBL" id="CAJOBH010266697">
    <property type="protein sequence ID" value="CAF5161576.1"/>
    <property type="molecule type" value="Genomic_DNA"/>
</dbReference>
<sequence>MVLAIYNIEPILPNDKTLQIESISIHSITNKIRKHIFNMAQLFFLKRDLTGSMGLLRHFPLDIVNTVMDELINYQQIRQG</sequence>
<comment type="caution">
    <text evidence="1">The sequence shown here is derived from an EMBL/GenBank/DDBJ whole genome shotgun (WGS) entry which is preliminary data.</text>
</comment>
<dbReference type="Proteomes" id="UP000681967">
    <property type="component" value="Unassembled WGS sequence"/>
</dbReference>
<evidence type="ECO:0000313" key="1">
    <source>
        <dbReference type="EMBL" id="CAF5161576.1"/>
    </source>
</evidence>
<protein>
    <submittedName>
        <fullName evidence="1">Uncharacterized protein</fullName>
    </submittedName>
</protein>